<keyword evidence="3" id="KW-0223">Dioxygenase</keyword>
<dbReference type="AlphaFoldDB" id="D3F7A1"/>
<dbReference type="InterPro" id="IPR000391">
    <property type="entry name" value="Rng_hydr_dOase-bsu"/>
</dbReference>
<dbReference type="HOGENOM" id="CLU_102527_1_1_11"/>
<dbReference type="PANTHER" id="PTHR41534:SF2">
    <property type="entry name" value="3-PHENYLPROPIONATE_CINNAMIC ACID DIOXYGENASE SUBUNIT BETA"/>
    <property type="match status" value="1"/>
</dbReference>
<reference evidence="3 4" key="1">
    <citation type="journal article" date="2010" name="Stand. Genomic Sci.">
        <title>Complete genome sequence of Conexibacter woesei type strain (ID131577).</title>
        <authorList>
            <person name="Pukall R."/>
            <person name="Lapidus A."/>
            <person name="Glavina Del Rio T."/>
            <person name="Copeland A."/>
            <person name="Tice H."/>
            <person name="Cheng J.-F."/>
            <person name="Lucas S."/>
            <person name="Chen F."/>
            <person name="Nolan M."/>
            <person name="Bruce D."/>
            <person name="Goodwin L."/>
            <person name="Pitluck S."/>
            <person name="Mavromatis K."/>
            <person name="Ivanova N."/>
            <person name="Ovchinnikova G."/>
            <person name="Pati A."/>
            <person name="Chen A."/>
            <person name="Palaniappan K."/>
            <person name="Land M."/>
            <person name="Hauser L."/>
            <person name="Chang Y.-J."/>
            <person name="Jeffries C.D."/>
            <person name="Chain P."/>
            <person name="Meincke L."/>
            <person name="Sims D."/>
            <person name="Brettin T."/>
            <person name="Detter J.C."/>
            <person name="Rohde M."/>
            <person name="Goeker M."/>
            <person name="Bristow J."/>
            <person name="Eisen J.A."/>
            <person name="Markowitz V."/>
            <person name="Kyrpides N.C."/>
            <person name="Klenk H.-P."/>
            <person name="Hugenholtz P."/>
        </authorList>
    </citation>
    <scope>NUCLEOTIDE SEQUENCE [LARGE SCALE GENOMIC DNA]</scope>
    <source>
        <strain evidence="4">DSM 14684 / CIP 108061 / JCM 11494 / NBRC 100937 / ID131577</strain>
    </source>
</reference>
<dbReference type="eggNOG" id="COG5517">
    <property type="taxonomic scope" value="Bacteria"/>
</dbReference>
<dbReference type="Pfam" id="PF00866">
    <property type="entry name" value="Ring_hydroxyl_B"/>
    <property type="match status" value="1"/>
</dbReference>
<evidence type="ECO:0000256" key="2">
    <source>
        <dbReference type="ARBA" id="ARBA00023002"/>
    </source>
</evidence>
<dbReference type="Gene3D" id="3.10.450.50">
    <property type="match status" value="1"/>
</dbReference>
<dbReference type="Proteomes" id="UP000008229">
    <property type="component" value="Chromosome"/>
</dbReference>
<accession>D3F7A1</accession>
<dbReference type="STRING" id="469383.Cwoe_0436"/>
<dbReference type="InterPro" id="IPR032710">
    <property type="entry name" value="NTF2-like_dom_sf"/>
</dbReference>
<evidence type="ECO:0000313" key="3">
    <source>
        <dbReference type="EMBL" id="ADB48872.1"/>
    </source>
</evidence>
<gene>
    <name evidence="3" type="ordered locus">Cwoe_0436</name>
</gene>
<dbReference type="KEGG" id="cwo:Cwoe_0436"/>
<dbReference type="OrthoDB" id="3212009at2"/>
<proteinExistence type="inferred from homology"/>
<dbReference type="PANTHER" id="PTHR41534">
    <property type="entry name" value="BLR3401 PROTEIN"/>
    <property type="match status" value="1"/>
</dbReference>
<keyword evidence="2" id="KW-0560">Oxidoreductase</keyword>
<protein>
    <submittedName>
        <fullName evidence="3">Aromatic-ring-hydroxylating dioxygenase beta subunit</fullName>
    </submittedName>
</protein>
<comment type="similarity">
    <text evidence="1">Belongs to the bacterial ring-hydroxylating dioxygenase beta subunit family.</text>
</comment>
<dbReference type="EMBL" id="CP001854">
    <property type="protein sequence ID" value="ADB48872.1"/>
    <property type="molecule type" value="Genomic_DNA"/>
</dbReference>
<dbReference type="RefSeq" id="WP_012931925.1">
    <property type="nucleotide sequence ID" value="NC_013739.1"/>
</dbReference>
<name>D3F7A1_CONWI</name>
<keyword evidence="4" id="KW-1185">Reference proteome</keyword>
<dbReference type="SUPFAM" id="SSF54427">
    <property type="entry name" value="NTF2-like"/>
    <property type="match status" value="1"/>
</dbReference>
<evidence type="ECO:0000313" key="4">
    <source>
        <dbReference type="Proteomes" id="UP000008229"/>
    </source>
</evidence>
<dbReference type="GO" id="GO:0019380">
    <property type="term" value="P:3-phenylpropionate catabolic process"/>
    <property type="evidence" value="ECO:0007669"/>
    <property type="project" value="TreeGrafter"/>
</dbReference>
<dbReference type="NCBIfam" id="NF007479">
    <property type="entry name" value="PRK10069.1"/>
    <property type="match status" value="1"/>
</dbReference>
<sequence length="167" mass="19588">MSPEVQHEVEAFLNREARLLDGERYDEWLALLADDVHYWVPGIENRNRRDRLGAFSAGHMAYFDDGREDLARRIARFTSDTAWAENPPTLHLHLVSNVEVEPADRPDELLAHSVIVCHRWRYEKDEDVLYGRREDVLRRTPDGLLIARRRVVIRHNILPAKNLNTFL</sequence>
<dbReference type="GO" id="GO:0051213">
    <property type="term" value="F:dioxygenase activity"/>
    <property type="evidence" value="ECO:0007669"/>
    <property type="project" value="UniProtKB-KW"/>
</dbReference>
<dbReference type="CDD" id="cd00667">
    <property type="entry name" value="ring_hydroxylating_dioxygenases_beta"/>
    <property type="match status" value="1"/>
</dbReference>
<organism evidence="3 4">
    <name type="scientific">Conexibacter woesei (strain DSM 14684 / CCUG 47730 / CIP 108061 / JCM 11494 / NBRC 100937 / ID131577)</name>
    <dbReference type="NCBI Taxonomy" id="469383"/>
    <lineage>
        <taxon>Bacteria</taxon>
        <taxon>Bacillati</taxon>
        <taxon>Actinomycetota</taxon>
        <taxon>Thermoleophilia</taxon>
        <taxon>Solirubrobacterales</taxon>
        <taxon>Conexibacteraceae</taxon>
        <taxon>Conexibacter</taxon>
    </lineage>
</organism>
<reference evidence="4" key="2">
    <citation type="submission" date="2010-01" db="EMBL/GenBank/DDBJ databases">
        <title>The complete genome of Conexibacter woesei DSM 14684.</title>
        <authorList>
            <consortium name="US DOE Joint Genome Institute (JGI-PGF)"/>
            <person name="Lucas S."/>
            <person name="Copeland A."/>
            <person name="Lapidus A."/>
            <person name="Glavina del Rio T."/>
            <person name="Dalin E."/>
            <person name="Tice H."/>
            <person name="Bruce D."/>
            <person name="Goodwin L."/>
            <person name="Pitluck S."/>
            <person name="Kyrpides N."/>
            <person name="Mavromatis K."/>
            <person name="Ivanova N."/>
            <person name="Mikhailova N."/>
            <person name="Chertkov O."/>
            <person name="Brettin T."/>
            <person name="Detter J.C."/>
            <person name="Han C."/>
            <person name="Larimer F."/>
            <person name="Land M."/>
            <person name="Hauser L."/>
            <person name="Markowitz V."/>
            <person name="Cheng J.-F."/>
            <person name="Hugenholtz P."/>
            <person name="Woyke T."/>
            <person name="Wu D."/>
            <person name="Pukall R."/>
            <person name="Steenblock K."/>
            <person name="Schneider S."/>
            <person name="Klenk H.-P."/>
            <person name="Eisen J.A."/>
        </authorList>
    </citation>
    <scope>NUCLEOTIDE SEQUENCE [LARGE SCALE GENOMIC DNA]</scope>
    <source>
        <strain evidence="4">DSM 14684 / CIP 108061 / JCM 11494 / NBRC 100937 / ID131577</strain>
    </source>
</reference>
<evidence type="ECO:0000256" key="1">
    <source>
        <dbReference type="ARBA" id="ARBA00009570"/>
    </source>
</evidence>